<keyword evidence="3" id="KW-1185">Reference proteome</keyword>
<feature type="chain" id="PRO_5046252360" description="7TM-DISM receptor extracellular domain-containing protein" evidence="1">
    <location>
        <begin position="22"/>
        <end position="139"/>
    </location>
</feature>
<proteinExistence type="predicted"/>
<evidence type="ECO:0008006" key="4">
    <source>
        <dbReference type="Google" id="ProtNLM"/>
    </source>
</evidence>
<accession>A0ABZ1C6G0</accession>
<dbReference type="EMBL" id="CP139781">
    <property type="protein sequence ID" value="WRQ87313.1"/>
    <property type="molecule type" value="Genomic_DNA"/>
</dbReference>
<organism evidence="2 3">
    <name type="scientific">Actomonas aquatica</name>
    <dbReference type="NCBI Taxonomy" id="2866162"/>
    <lineage>
        <taxon>Bacteria</taxon>
        <taxon>Pseudomonadati</taxon>
        <taxon>Verrucomicrobiota</taxon>
        <taxon>Opitutia</taxon>
        <taxon>Opitutales</taxon>
        <taxon>Opitutaceae</taxon>
        <taxon>Actomonas</taxon>
    </lineage>
</organism>
<name>A0ABZ1C6G0_9BACT</name>
<protein>
    <recommendedName>
        <fullName evidence="4">7TM-DISM receptor extracellular domain-containing protein</fullName>
    </recommendedName>
</protein>
<evidence type="ECO:0000256" key="1">
    <source>
        <dbReference type="SAM" id="SignalP"/>
    </source>
</evidence>
<dbReference type="RefSeq" id="WP_221029274.1">
    <property type="nucleotide sequence ID" value="NZ_CP139781.1"/>
</dbReference>
<reference evidence="2 3" key="1">
    <citation type="submission" date="2023-12" db="EMBL/GenBank/DDBJ databases">
        <title>Description of an unclassified Opitutus bacterium of Verrucomicrobiota.</title>
        <authorList>
            <person name="Zhang D.-F."/>
        </authorList>
    </citation>
    <scope>NUCLEOTIDE SEQUENCE [LARGE SCALE GENOMIC DNA]</scope>
    <source>
        <strain evidence="2 3">WL0086</strain>
    </source>
</reference>
<feature type="signal peptide" evidence="1">
    <location>
        <begin position="1"/>
        <end position="21"/>
    </location>
</feature>
<evidence type="ECO:0000313" key="3">
    <source>
        <dbReference type="Proteomes" id="UP000738431"/>
    </source>
</evidence>
<sequence>MKTKLLFLVLLPLCGLAAAPAAEVTYALVPKARLAAAIESPSTARAIETTWQTERANDTGFAAVDDYMIVIFVQAPAHHALWGELSLPVPNAQTPYRLRVSLSAGHEGLYVIDGGGTFLSESALVGDERPFRWLERHVE</sequence>
<gene>
    <name evidence="2" type="ORF">K1X11_021070</name>
</gene>
<evidence type="ECO:0000313" key="2">
    <source>
        <dbReference type="EMBL" id="WRQ87313.1"/>
    </source>
</evidence>
<keyword evidence="1" id="KW-0732">Signal</keyword>
<dbReference type="Proteomes" id="UP000738431">
    <property type="component" value="Chromosome"/>
</dbReference>